<name>A0ABD3P681_9STRA</name>
<reference evidence="2 3" key="1">
    <citation type="submission" date="2024-10" db="EMBL/GenBank/DDBJ databases">
        <title>Updated reference genomes for cyclostephanoid diatoms.</title>
        <authorList>
            <person name="Roberts W.R."/>
            <person name="Alverson A.J."/>
        </authorList>
    </citation>
    <scope>NUCLEOTIDE SEQUENCE [LARGE SCALE GENOMIC DNA]</scope>
    <source>
        <strain evidence="2 3">AJA276-08</strain>
    </source>
</reference>
<comment type="caution">
    <text evidence="2">The sequence shown here is derived from an EMBL/GenBank/DDBJ whole genome shotgun (WGS) entry which is preliminary data.</text>
</comment>
<sequence>MRSQKIACSCCDTAPVRAHAQVASHRRQGRATRDEGTGRDDDDRLPPNAFIAICAPRSIVVYCDRRDDNSDYEDASSSRTRLVHFDESTMGGEPLTCAAISPGTMDLALGRERGHIDVLHRVFENVSEYLDRQSEDDGGGTMRHFSCPESSRLKCFRPPDSLVVFVEWLERHDDGLLSSTRRAERLHCRGRRVRRRSRPRVVPTHDDDDDDNGGGRGGCAATTAWLTTRREDDHEGGAFVRA</sequence>
<feature type="region of interest" description="Disordered" evidence="1">
    <location>
        <begin position="193"/>
        <end position="220"/>
    </location>
</feature>
<evidence type="ECO:0000313" key="3">
    <source>
        <dbReference type="Proteomes" id="UP001530315"/>
    </source>
</evidence>
<accession>A0ABD3P681</accession>
<feature type="region of interest" description="Disordered" evidence="1">
    <location>
        <begin position="21"/>
        <end position="45"/>
    </location>
</feature>
<dbReference type="Proteomes" id="UP001530315">
    <property type="component" value="Unassembled WGS sequence"/>
</dbReference>
<gene>
    <name evidence="2" type="ORF">ACHAW5_009656</name>
</gene>
<evidence type="ECO:0000313" key="2">
    <source>
        <dbReference type="EMBL" id="KAL3783401.1"/>
    </source>
</evidence>
<keyword evidence="3" id="KW-1185">Reference proteome</keyword>
<dbReference type="EMBL" id="JALLAZ020000974">
    <property type="protein sequence ID" value="KAL3783401.1"/>
    <property type="molecule type" value="Genomic_DNA"/>
</dbReference>
<dbReference type="AlphaFoldDB" id="A0ABD3P681"/>
<protein>
    <submittedName>
        <fullName evidence="2">Uncharacterized protein</fullName>
    </submittedName>
</protein>
<feature type="compositionally biased region" description="Basic and acidic residues" evidence="1">
    <location>
        <begin position="31"/>
        <end position="45"/>
    </location>
</feature>
<evidence type="ECO:0000256" key="1">
    <source>
        <dbReference type="SAM" id="MobiDB-lite"/>
    </source>
</evidence>
<organism evidence="2 3">
    <name type="scientific">Stephanodiscus triporus</name>
    <dbReference type="NCBI Taxonomy" id="2934178"/>
    <lineage>
        <taxon>Eukaryota</taxon>
        <taxon>Sar</taxon>
        <taxon>Stramenopiles</taxon>
        <taxon>Ochrophyta</taxon>
        <taxon>Bacillariophyta</taxon>
        <taxon>Coscinodiscophyceae</taxon>
        <taxon>Thalassiosirophycidae</taxon>
        <taxon>Stephanodiscales</taxon>
        <taxon>Stephanodiscaceae</taxon>
        <taxon>Stephanodiscus</taxon>
    </lineage>
</organism>
<proteinExistence type="predicted"/>